<name>A0A6N1NPJ2_9VIRU</name>
<dbReference type="GeneID" id="80518136"/>
<proteinExistence type="predicted"/>
<reference evidence="1" key="1">
    <citation type="submission" date="2017-01" db="EMBL/GenBank/DDBJ databases">
        <authorList>
            <person name="Assis F.L."/>
            <person name="Abrahao J.S."/>
            <person name="Silva L."/>
            <person name="Khalil J.B."/>
            <person name="Rodrigues R."/>
            <person name="Silva L.S."/>
            <person name="Arantes T."/>
            <person name="Boratto P."/>
            <person name="Andrade M."/>
            <person name="Kroon E.G."/>
            <person name="Ribeiro B."/>
            <person name="Bergier I."/>
            <person name="Seligmann H."/>
            <person name="Ghigo E."/>
            <person name="Colson P."/>
            <person name="Levasseur A."/>
            <person name="Raoult D."/>
            <person name="Scola B.L."/>
        </authorList>
    </citation>
    <scope>NUCLEOTIDE SEQUENCE</scope>
    <source>
        <strain evidence="1">Soda lake</strain>
    </source>
</reference>
<protein>
    <submittedName>
        <fullName evidence="1">Putative orfan</fullName>
    </submittedName>
</protein>
<reference evidence="1" key="2">
    <citation type="journal article" date="2018" name="Nat. Commun.">
        <title>Tailed giant Tupanvirus possesses the most complete translational apparatus of the known virosphere.</title>
        <authorList>
            <person name="Abrahao J."/>
            <person name="Silva L."/>
            <person name="Silva L.S."/>
            <person name="Khalil J.Y.B."/>
            <person name="Rodrigues R."/>
            <person name="Arantes T."/>
            <person name="Assis F."/>
            <person name="Boratto P."/>
            <person name="Andrade M."/>
            <person name="Kroon E.G."/>
            <person name="Ribeiro B."/>
            <person name="Bergier I."/>
            <person name="Seligmann H."/>
            <person name="Ghigo E."/>
            <person name="Colson P."/>
            <person name="Levasseur A."/>
            <person name="Kroemer G."/>
            <person name="Raoult D."/>
            <person name="La Scola B."/>
        </authorList>
    </citation>
    <scope>NUCLEOTIDE SEQUENCE [LARGE SCALE GENOMIC DNA]</scope>
    <source>
        <strain evidence="1">Soda lake</strain>
    </source>
</reference>
<dbReference type="EMBL" id="KY523104">
    <property type="protein sequence ID" value="QKU34727.1"/>
    <property type="molecule type" value="Genomic_DNA"/>
</dbReference>
<accession>A0A6N1NPJ2</accession>
<sequence>MDCCVAGTRINFGIWYCPKDKTPQEFTYCEYCYNNNCMDKSEVYRIEPTVIDKSKDNTGGVKKCNCDCPKQAEHPFLTQLLCPTCDIGSYGMCRCCTCGECSRCNEMTAYSGQKYCIGCSYFMKACYECGEPIKDGNSYIVDIGNLVKERIEKENELLGMEGFKDYKLYVEENIKHFNQELENAKQIYADKTTNEMIHLLLNKMRSKYSDNH</sequence>
<dbReference type="RefSeq" id="YP_010781372.1">
    <property type="nucleotide sequence ID" value="NC_075039.1"/>
</dbReference>
<evidence type="ECO:0000313" key="1">
    <source>
        <dbReference type="EMBL" id="QKU34727.1"/>
    </source>
</evidence>
<organism evidence="1">
    <name type="scientific">Tupanvirus soda lake</name>
    <dbReference type="NCBI Taxonomy" id="2126985"/>
    <lineage>
        <taxon>Viruses</taxon>
        <taxon>Varidnaviria</taxon>
        <taxon>Bamfordvirae</taxon>
        <taxon>Nucleocytoviricota</taxon>
        <taxon>Megaviricetes</taxon>
        <taxon>Imitervirales</taxon>
        <taxon>Mimiviridae</taxon>
        <taxon>Megamimivirinae</taxon>
        <taxon>Tupanvirus</taxon>
        <taxon>Tupanvirus salinum</taxon>
    </lineage>
</organism>
<dbReference type="KEGG" id="vg:80518136"/>